<evidence type="ECO:0000256" key="1">
    <source>
        <dbReference type="ARBA" id="ARBA00004123"/>
    </source>
</evidence>
<gene>
    <name evidence="9" type="ORF">H0G86_003942</name>
</gene>
<dbReference type="PROSITE" id="PS00463">
    <property type="entry name" value="ZN2_CY6_FUNGAL_1"/>
    <property type="match status" value="1"/>
</dbReference>
<dbReference type="InterPro" id="IPR001138">
    <property type="entry name" value="Zn2Cys6_DnaBD"/>
</dbReference>
<dbReference type="Pfam" id="PF04082">
    <property type="entry name" value="Fungal_trans"/>
    <property type="match status" value="1"/>
</dbReference>
<feature type="region of interest" description="Disordered" evidence="7">
    <location>
        <begin position="367"/>
        <end position="390"/>
    </location>
</feature>
<evidence type="ECO:0000256" key="2">
    <source>
        <dbReference type="ARBA" id="ARBA00022723"/>
    </source>
</evidence>
<dbReference type="Proteomes" id="UP000826661">
    <property type="component" value="Chromosome II"/>
</dbReference>
<evidence type="ECO:0000256" key="4">
    <source>
        <dbReference type="ARBA" id="ARBA00023125"/>
    </source>
</evidence>
<dbReference type="InterPro" id="IPR050815">
    <property type="entry name" value="TF_fung"/>
</dbReference>
<evidence type="ECO:0000256" key="6">
    <source>
        <dbReference type="ARBA" id="ARBA00023242"/>
    </source>
</evidence>
<dbReference type="SUPFAM" id="SSF57701">
    <property type="entry name" value="Zn2/Cys6 DNA-binding domain"/>
    <property type="match status" value="1"/>
</dbReference>
<keyword evidence="4" id="KW-0238">DNA-binding</keyword>
<dbReference type="Pfam" id="PF00172">
    <property type="entry name" value="Zn_clus"/>
    <property type="match status" value="1"/>
</dbReference>
<dbReference type="PANTHER" id="PTHR47338:SF3">
    <property type="entry name" value="C6 FINGER DOMAIN TRANSCRIPTION FACTOR DBAA-RELATED"/>
    <property type="match status" value="1"/>
</dbReference>
<dbReference type="InterPro" id="IPR036864">
    <property type="entry name" value="Zn2-C6_fun-type_DNA-bd_sf"/>
</dbReference>
<reference evidence="9 10" key="1">
    <citation type="journal article" date="2021" name="BMC Genomics">
        <title>Telomere-to-telomere genome assembly of asparaginase-producing Trichoderma simmonsii.</title>
        <authorList>
            <person name="Chung D."/>
            <person name="Kwon Y.M."/>
            <person name="Yang Y."/>
        </authorList>
    </citation>
    <scope>NUCLEOTIDE SEQUENCE [LARGE SCALE GENOMIC DNA]</scope>
    <source>
        <strain evidence="9 10">GH-Sj1</strain>
    </source>
</reference>
<dbReference type="Gene3D" id="4.10.240.10">
    <property type="entry name" value="Zn(2)-C6 fungal-type DNA-binding domain"/>
    <property type="match status" value="1"/>
</dbReference>
<dbReference type="CDD" id="cd12148">
    <property type="entry name" value="fungal_TF_MHR"/>
    <property type="match status" value="1"/>
</dbReference>
<dbReference type="GO" id="GO:0000981">
    <property type="term" value="F:DNA-binding transcription factor activity, RNA polymerase II-specific"/>
    <property type="evidence" value="ECO:0007669"/>
    <property type="project" value="InterPro"/>
</dbReference>
<protein>
    <submittedName>
        <fullName evidence="9">Zn(2)-C6 fungal-type domain-containing protein</fullName>
    </submittedName>
</protein>
<keyword evidence="2" id="KW-0479">Metal-binding</keyword>
<accession>A0A8G0L8P9</accession>
<comment type="subcellular location">
    <subcellularLocation>
        <location evidence="1">Nucleus</location>
    </subcellularLocation>
</comment>
<evidence type="ECO:0000256" key="3">
    <source>
        <dbReference type="ARBA" id="ARBA00023015"/>
    </source>
</evidence>
<evidence type="ECO:0000256" key="7">
    <source>
        <dbReference type="SAM" id="MobiDB-lite"/>
    </source>
</evidence>
<dbReference type="PANTHER" id="PTHR47338">
    <property type="entry name" value="ZN(II)2CYS6 TRANSCRIPTION FACTOR (EUROFUNG)-RELATED"/>
    <property type="match status" value="1"/>
</dbReference>
<name>A0A8G0L8P9_9HYPO</name>
<dbReference type="SMART" id="SM00906">
    <property type="entry name" value="Fungal_trans"/>
    <property type="match status" value="1"/>
</dbReference>
<evidence type="ECO:0000256" key="5">
    <source>
        <dbReference type="ARBA" id="ARBA00023163"/>
    </source>
</evidence>
<feature type="domain" description="Zn(2)-C6 fungal-type" evidence="8">
    <location>
        <begin position="13"/>
        <end position="43"/>
    </location>
</feature>
<dbReference type="EMBL" id="CP075865">
    <property type="protein sequence ID" value="QYS96703.1"/>
    <property type="molecule type" value="Genomic_DNA"/>
</dbReference>
<evidence type="ECO:0000313" key="9">
    <source>
        <dbReference type="EMBL" id="QYS96703.1"/>
    </source>
</evidence>
<dbReference type="AlphaFoldDB" id="A0A8G0L8P9"/>
<keyword evidence="10" id="KW-1185">Reference proteome</keyword>
<evidence type="ECO:0000313" key="10">
    <source>
        <dbReference type="Proteomes" id="UP000826661"/>
    </source>
</evidence>
<dbReference type="GO" id="GO:0006351">
    <property type="term" value="P:DNA-templated transcription"/>
    <property type="evidence" value="ECO:0007669"/>
    <property type="project" value="InterPro"/>
</dbReference>
<dbReference type="GO" id="GO:0003677">
    <property type="term" value="F:DNA binding"/>
    <property type="evidence" value="ECO:0007669"/>
    <property type="project" value="UniProtKB-KW"/>
</dbReference>
<dbReference type="InterPro" id="IPR007219">
    <property type="entry name" value="XnlR_reg_dom"/>
</dbReference>
<organism evidence="9 10">
    <name type="scientific">Trichoderma simmonsii</name>
    <dbReference type="NCBI Taxonomy" id="1491479"/>
    <lineage>
        <taxon>Eukaryota</taxon>
        <taxon>Fungi</taxon>
        <taxon>Dikarya</taxon>
        <taxon>Ascomycota</taxon>
        <taxon>Pezizomycotina</taxon>
        <taxon>Sordariomycetes</taxon>
        <taxon>Hypocreomycetidae</taxon>
        <taxon>Hypocreales</taxon>
        <taxon>Hypocreaceae</taxon>
        <taxon>Trichoderma</taxon>
    </lineage>
</organism>
<dbReference type="CDD" id="cd00067">
    <property type="entry name" value="GAL4"/>
    <property type="match status" value="1"/>
</dbReference>
<dbReference type="GO" id="GO:0008270">
    <property type="term" value="F:zinc ion binding"/>
    <property type="evidence" value="ECO:0007669"/>
    <property type="project" value="InterPro"/>
</dbReference>
<evidence type="ECO:0000259" key="8">
    <source>
        <dbReference type="PROSITE" id="PS50048"/>
    </source>
</evidence>
<keyword evidence="6" id="KW-0539">Nucleus</keyword>
<dbReference type="GO" id="GO:0005634">
    <property type="term" value="C:nucleus"/>
    <property type="evidence" value="ECO:0007669"/>
    <property type="project" value="UniProtKB-SubCell"/>
</dbReference>
<dbReference type="PROSITE" id="PS50048">
    <property type="entry name" value="ZN2_CY6_FUNGAL_2"/>
    <property type="match status" value="1"/>
</dbReference>
<proteinExistence type="predicted"/>
<dbReference type="SMART" id="SM00066">
    <property type="entry name" value="GAL4"/>
    <property type="match status" value="1"/>
</dbReference>
<keyword evidence="3" id="KW-0805">Transcription regulation</keyword>
<sequence>MKTKGFRQQAGFACENCRRRKARCDRVRPECSLCAEMGVTCVVIEQRPQRGPKKGQLDEMRTRIAELEWQLGKQVNRPKTAEPTPADALCGSTTATTIPPLTLDVDDTSNTSHLLSTSALQTVTPASSTATSIIFSSSASNDVVPPTTSASTTATMAAFPAMEHMEQNVSTDLHGLMDWQDMDMDSTGVLADMGDMLQFDLEPASPVQSLGEFKRTNLVLADLNQLYFDRVHDTLPMIHRRRYFSWADQENPSPARNCLRSAMHTVAAAKSAQYHSLGDALYQETCQLLESQHTRKLSRSGSTSIDNINDLNPNKSCAGQQIPLELVQAWLLLAHYEFLRIDEHQAMLTAGRAFRLVQLARLYDVDESSSSGGVDDMPLNPFDGSDNDENEEDLSYAITEEKRRTFWLAFNFDRFLCSRNEWPLTLQEEAVRTRLPAPEESFQNNQPVQMCFLSEVLAVADNIQTDASTIIPLAPFAECVVLAALQGRCMAHRRMSLVSSSGADGAQEFWARHEQLVLAMDKRYQMLAQSAAFTMGNRDPMVIFTYMLAQKVIINLDNILETVPWQRQPQQKTADRQLLATSYKWRAERAAVDMVRLARSVRSVGCFALHPFMADPLACAADFLIRNTKSVNNTRSSGNVSGMPSCMASIASNDKEVEILLLLLRSLRYVNILAQDYLSTLEFEYNSIRMYNKLWQLK</sequence>
<keyword evidence="5" id="KW-0804">Transcription</keyword>